<reference evidence="5" key="1">
    <citation type="submission" date="2016-10" db="EMBL/GenBank/DDBJ databases">
        <authorList>
            <person name="Varghese N."/>
            <person name="Submissions S."/>
        </authorList>
    </citation>
    <scope>NUCLEOTIDE SEQUENCE [LARGE SCALE GENOMIC DNA]</scope>
    <source>
        <strain evidence="5">DSM 26348</strain>
    </source>
</reference>
<dbReference type="EMBL" id="FOQD01000020">
    <property type="protein sequence ID" value="SFJ42062.1"/>
    <property type="molecule type" value="Genomic_DNA"/>
</dbReference>
<feature type="transmembrane region" description="Helical" evidence="2">
    <location>
        <begin position="2509"/>
        <end position="2534"/>
    </location>
</feature>
<dbReference type="InterPro" id="IPR011050">
    <property type="entry name" value="Pectin_lyase_fold/virulence"/>
</dbReference>
<dbReference type="InterPro" id="IPR006530">
    <property type="entry name" value="YD"/>
</dbReference>
<dbReference type="Pfam" id="PF05593">
    <property type="entry name" value="RHS_repeat"/>
    <property type="match status" value="3"/>
</dbReference>
<dbReference type="InterPro" id="IPR056823">
    <property type="entry name" value="TEN-like_YD-shell"/>
</dbReference>
<dbReference type="PANTHER" id="PTHR32305">
    <property type="match status" value="1"/>
</dbReference>
<evidence type="ECO:0000259" key="3">
    <source>
        <dbReference type="Pfam" id="PF25023"/>
    </source>
</evidence>
<evidence type="ECO:0000313" key="4">
    <source>
        <dbReference type="EMBL" id="SFJ42062.1"/>
    </source>
</evidence>
<gene>
    <name evidence="4" type="ORF">SAMN05421753_12026</name>
</gene>
<protein>
    <submittedName>
        <fullName evidence="4">RHS repeat-associated core domain-containing protein</fullName>
    </submittedName>
</protein>
<keyword evidence="2" id="KW-1133">Transmembrane helix</keyword>
<dbReference type="Pfam" id="PF25023">
    <property type="entry name" value="TEN_YD-shell"/>
    <property type="match status" value="2"/>
</dbReference>
<evidence type="ECO:0000256" key="1">
    <source>
        <dbReference type="ARBA" id="ARBA00022737"/>
    </source>
</evidence>
<name>A0A1I3R8G1_9PLAN</name>
<organism evidence="4 5">
    <name type="scientific">Planctomicrobium piriforme</name>
    <dbReference type="NCBI Taxonomy" id="1576369"/>
    <lineage>
        <taxon>Bacteria</taxon>
        <taxon>Pseudomonadati</taxon>
        <taxon>Planctomycetota</taxon>
        <taxon>Planctomycetia</taxon>
        <taxon>Planctomycetales</taxon>
        <taxon>Planctomycetaceae</taxon>
        <taxon>Planctomicrobium</taxon>
    </lineage>
</organism>
<feature type="domain" description="Teneurin-like YD-shell" evidence="3">
    <location>
        <begin position="2030"/>
        <end position="2208"/>
    </location>
</feature>
<keyword evidence="1" id="KW-0677">Repeat</keyword>
<feature type="transmembrane region" description="Helical" evidence="2">
    <location>
        <begin position="2546"/>
        <end position="2570"/>
    </location>
</feature>
<dbReference type="Proteomes" id="UP000199518">
    <property type="component" value="Unassembled WGS sequence"/>
</dbReference>
<dbReference type="InterPro" id="IPR022385">
    <property type="entry name" value="Rhs_assc_core"/>
</dbReference>
<dbReference type="NCBIfam" id="TIGR03696">
    <property type="entry name" value="Rhs_assc_core"/>
    <property type="match status" value="1"/>
</dbReference>
<feature type="domain" description="Teneurin-like YD-shell" evidence="3">
    <location>
        <begin position="2220"/>
        <end position="2482"/>
    </location>
</feature>
<keyword evidence="2" id="KW-0812">Transmembrane</keyword>
<proteinExistence type="predicted"/>
<dbReference type="Gene3D" id="2.60.120.380">
    <property type="match status" value="1"/>
</dbReference>
<dbReference type="Gene3D" id="2.180.10.10">
    <property type="entry name" value="RHS repeat-associated core"/>
    <property type="match status" value="2"/>
</dbReference>
<dbReference type="OrthoDB" id="232855at2"/>
<dbReference type="STRING" id="1576369.SAMN05421753_12026"/>
<dbReference type="SUPFAM" id="SSF51126">
    <property type="entry name" value="Pectin lyase-like"/>
    <property type="match status" value="1"/>
</dbReference>
<dbReference type="InterPro" id="IPR050708">
    <property type="entry name" value="T6SS_VgrG/RHS"/>
</dbReference>
<dbReference type="PANTHER" id="PTHR32305:SF15">
    <property type="entry name" value="PROTEIN RHSA-RELATED"/>
    <property type="match status" value="1"/>
</dbReference>
<keyword evidence="2" id="KW-0472">Membrane</keyword>
<dbReference type="NCBIfam" id="TIGR01643">
    <property type="entry name" value="YD_repeat_2x"/>
    <property type="match status" value="4"/>
</dbReference>
<evidence type="ECO:0000313" key="5">
    <source>
        <dbReference type="Proteomes" id="UP000199518"/>
    </source>
</evidence>
<dbReference type="InterPro" id="IPR031325">
    <property type="entry name" value="RHS_repeat"/>
</dbReference>
<accession>A0A1I3R8G1</accession>
<sequence>MRLSKRVRAWKNWVWKRISKSRSTPHRFVATDWAGILRRCERRRRRSSASHQRLENLEARLLLTTVSWIGGDGNYFHAKDIDGNFNWSNHSVPTADDDVILSSTARVDANGAVVPAKTLTLEAGVLQNATIGANTTVYGHSNGILENATLRGTIDLSVGYDSTLFFSNGLKLNNGTIKLGSSTGSPGALVAGFSPDPTHFQQAQSLNGTGQVITGSNQYNGIYLRNGAELTIGAGITISGQSAYLGSNYGPGQGTIHNHGTIRNSQPNGLYQLFGNWTNTGTITVSDPTATLWLNYQTRTADIGTILHTAGSVKVGGQIDNAGNTLLLDDERGVWLFTSGDFNEAPTGRLFGGVIRTSGSGQFLLKNYTFQGVTVPSGVTLYGAYESDPALPRSVLDGVTLNGTLDLQWRSLSMVYRNGLTLNGGTILLGSTSGSTASSLYGDYGNTQTLGGTGTIAFGGYIHNDGIGNNVVGVNTGGHVTLGPNLTLRGKSVTVGGTTRGFSSVNNSMINRARITGDVDYGAITLIGNLMNEGTVTLAADSTLNLNQTTTTAGLGMIDHQRGTVNFNGLLDNSDQLLLLDSKRGLWNFVTGIVTGGTIVTSGGGGIIFVQSTFKDLVIAAGVNVIASYSAGTLDNVTLAGTIDLTGVPSESRNLRFQNTLRLAGGVVKIGNASGSSFASFVAVGATAAVVGNGEILLGGNANNGFGSGDYFNTLTIGPGVLIHGQSGQIGNRTGTGVQTTLINQGTIQADVASGTLNIYGGFQNSGTVRATNGGTVYDQTQQSPNNVFGNFDYGTGTLTGGTWQVDDNSILRLLPIEIVTLAANVILDGPGARFYSDNATKEALAGLTTIAPAGSLTIRNGRNFTTSSALSNSGTLSVGAGSTLTVSGAYSQETASISTTVNGTLISTTNSVALKGGVLRGSGTVVGDVTNQATVAPGDPVGALSITGNYVQKGTGTLAIELNGTAAGTQYDRLQVSGQASLNGNYMVTLADGYGPVSGLTYLPITYGSRVGGFSSTSLPSYGGSPLLASQYEAAQNKLTALQSAPDLALVGVVMPQILIPGQAALINYSAQNAGTTPALGSWTDRFYLSTDQVLDADDLLIGSATHAGGLSVGASYASTAVLQLPQLGGNFYLLSRISADAPDTNRANNLSASANRFPLGIDTRSIIPGQQLVGSIATPVSIDRWTFTGTANQLTRFELLRQSSPGSVEFRLLGPNGEVVFDRTIVSSEVVTLPANGVYTLEARSSLGGTGIYKFRMAIPDQTVINLGQTYNGNFSTFAQYFKVNVTDAGPLLISFTDGTAGDVVQIFGKYGSLPEPRAFDVRNSTIGSNHQVLVPLAPPGTYYILVNGVKANPGSTFTLKVTSPALAVTASAPRAYGVGTGLATLVFNGVGFVSGTQAELVRQSNGAVIAAVNAWVDSSSKITSQFNLSSASVGTYNVRITLPDGTISTLPGAFQITATGGVLQTDLITPDVLGRHQPATLYVLYQNTGVAAMPAPLVVLRSGDPDDSDRPLLTLDKNLLGVGLWTSAIPKGFDHAVQILASGAIPGILQPGESARIPVYYAGLQQPWDFTDGEIEFAINTFDQQDSAPLDLSNVRPDWIPEDAWVGILANLQAQLGTTWGTYLQAVNQDAVYLSRFGQNVHDLHELYQFELNKAIGLSPLGSLATAVDASAPSAGLTLSFGRTFGNTITSRYHEGIFGRGWDADWQFSLEQLPDGTVIVHESSDSARSFQPDSRRAGAYFSQTGDAGVLKAVGGGFELTETSGLKTRYNSAGQLEYIQDINGNRITAGYAGSQLTSLTSSSGGALTIAYNAAGHVSQISDSAGHVTTYSYDPTNTLLLSVTSPAGTVNYTYSTGQGAPCEYALTSVTSPLGLVQHFEYDPQGRLTTAYLNNHLQQVTFNYDGLGKITTTDSTGAAGAVYFDAEGLLVRSDDAAGRFVLYEYNDARQLIKSTDDLGRSTTYTRCDCGRPKTITDVYGRTILTFALGGPNNAPTAFTDANGNVTRYGFDAAGNPTSTTYPDGTVERATYDADGNIETTVNRRGQLTSYEVNAAGQTTHEGWSSGYFQDFTYNARGLLATATDPAGTTTLTYDASDRLTRIDYPGSRWVTYAYNQDGRRTQIADSSGFATNYVYDAIGQLAEIRDAANALVVEYTYDNSGRLTREDKANGTFAVYGYDAAGRQTSVFNYNPGGAVNSKFVYTYDSAGRRSTQTTRDGVWTYTYDLSDQLTRAVFASSNPAKIPNQDLSYTYDALGNRLTTSANGVTTGYVGNNMNQYTSAGTTTYTYDADGNLRQENGPDGLKIYTYDEANRLVLVQEGGHVWQYEYDVLGNRSAVIYDGVRTDYLVDPTALGNVLGEYNAAGVRTVGYVQGFGLEAMSTSAGMRFYDFDATGSTAGISQANGSYARSYSYDPFGNSLYTSGTLANRFTFVGQAGVMDDGNGLYSMRARSYSPEQGRFTSQDPIGISGGLNLYAYVQNNPISLIDPVGLSPLTSKPLCEQIFVDLFDYMLISNSAVLGGLTGSIGFLAVWGATSAGIVYASADTLAAFSLGFFGATTSGAAACVGHFLINDPYRTEKFPRPLPNLDDLVRLRTVQGLDPNEKFGAAGYGPHAYLKGDATIPYRINFENLGPGSDPVPTTPASAPAQRVEVTDPLSPKLDWSTLQFTEFGFGDIVVQVPAGLQYYFTTVGMTYNDKFFNVEVELSFERTTGIVKVVFQSVDPATELPPEVLTGFLPPEDGTGIGKGHVLFSIQPLAGLPSGTELRNVAYISFDGQYVIPTNQINPQDPASGTDPAKEALNTIDSRPATSAVNSLPAKTSLTSFSVSWAGTDEAHGSGLAAYDIFVSDNGGAYVLWQDDVSTLSATFEGIEGHTYRFYSIASDNVGHLEAAPATPDAVTSVHANQAPILGGISGTGNYTENAAGTILAPLGTVMDVDSPDFNSGKLTITITANAQGTDVLSVRNVGVAAGQIGVNGMNVTYGGVVIGTYSGGTNKIGLSINLNANASPGAAQALLRAITFSCTSENPAPLPRTVRFLLNDGDGGISTPVTKTVNVTPVNDAPVVGGVSGSVHFDGSSPVLLASDATVSDVDSADVANGKMTIGLTVNAEGSDVLSIRNQGTGAGKIGVSGTNVTYGGVVIGTFNGGTNNVALVITFNASATPTAAQALLRNVRFGSSVSTRSAAPRTVRVLISDGDGGASTAVTKTVTVDPGNAPPVIGAFDAAITYNRNAAPVRLDTNATVTDADSADLSGGKLLVSITANKQSTDVLSILTFGAGQTQVTTSNTNVLVGGGIIGTFKGGTKNVALVVTLNSSATPAKIQLLLRAIAFSSTTENPSISPRTVSVTLSDGDGGTCSAVSKIIDVEAN</sequence>
<evidence type="ECO:0000256" key="2">
    <source>
        <dbReference type="SAM" id="Phobius"/>
    </source>
</evidence>
<keyword evidence="5" id="KW-1185">Reference proteome</keyword>